<proteinExistence type="predicted"/>
<reference evidence="2 3" key="1">
    <citation type="submission" date="2020-08" db="EMBL/GenBank/DDBJ databases">
        <title>Genomic Encyclopedia of Type Strains, Phase IV (KMG-IV): sequencing the most valuable type-strain genomes for metagenomic binning, comparative biology and taxonomic classification.</title>
        <authorList>
            <person name="Goeker M."/>
        </authorList>
    </citation>
    <scope>NUCLEOTIDE SEQUENCE [LARGE SCALE GENOMIC DNA]</scope>
    <source>
        <strain evidence="2 3">YC6723</strain>
    </source>
</reference>
<evidence type="ECO:0000256" key="1">
    <source>
        <dbReference type="SAM" id="MobiDB-lite"/>
    </source>
</evidence>
<evidence type="ECO:0000313" key="2">
    <source>
        <dbReference type="EMBL" id="MBB4153256.1"/>
    </source>
</evidence>
<dbReference type="EMBL" id="JACIEV010000002">
    <property type="protein sequence ID" value="MBB4153256.1"/>
    <property type="molecule type" value="Genomic_DNA"/>
</dbReference>
<name>A0A840FAE4_9SPHN</name>
<keyword evidence="3" id="KW-1185">Reference proteome</keyword>
<comment type="caution">
    <text evidence="2">The sequence shown here is derived from an EMBL/GenBank/DDBJ whole genome shotgun (WGS) entry which is preliminary data.</text>
</comment>
<organism evidence="2 3">
    <name type="scientific">Sphingomonas jinjuensis</name>
    <dbReference type="NCBI Taxonomy" id="535907"/>
    <lineage>
        <taxon>Bacteria</taxon>
        <taxon>Pseudomonadati</taxon>
        <taxon>Pseudomonadota</taxon>
        <taxon>Alphaproteobacteria</taxon>
        <taxon>Sphingomonadales</taxon>
        <taxon>Sphingomonadaceae</taxon>
        <taxon>Sphingomonas</taxon>
    </lineage>
</organism>
<gene>
    <name evidence="2" type="ORF">GGQ80_001144</name>
</gene>
<dbReference type="Proteomes" id="UP000529795">
    <property type="component" value="Unassembled WGS sequence"/>
</dbReference>
<dbReference type="RefSeq" id="WP_183982912.1">
    <property type="nucleotide sequence ID" value="NZ_JACIEV010000002.1"/>
</dbReference>
<evidence type="ECO:0008006" key="4">
    <source>
        <dbReference type="Google" id="ProtNLM"/>
    </source>
</evidence>
<sequence length="502" mass="54597">MNAQAIRASFAQADEAAGWPMPDMGILNAGRAPPVAMPGDVFGNLWPLIEDLAVGAGSPVDYVGIGVLAVAASLIGAKRRIQPFNSDWSEPCILWVAPVGDPSANKSPAIDAATSPLRSMELDHAEDHKRQMVDYETRLERAKAERDEWKGLIKTAAKEGGASPQRPEAAELPEPPQRTRLLVQDATPEAMGDILAGNPNGTLHLRDELAAWLMSFERYSPGGREFWLEAYGGRPHVIDRKNMGGKSLTIPFNGVSVLGGIQPEKMADCLLQTADDGLVARFLWAWPDPVPYRRPRAVADRSRLERVYRRLASIQTARDFGGRDIAVVLPLAPQAADIFENWIGENQQRTRDASGLYKGFLGKLRGTALRMALVVEYLAWADGNGPEPSDVTVKSLAAALTFLEDYASPTALRVFGDAALPLADRNAAVLARYIVKQGKQEVNGRDVYKSYGLPTLKTPEAANDAVKVLVEADWLQEAPSRQGGSAGRTKRDFKVNPLVHRG</sequence>
<dbReference type="Pfam" id="PF13148">
    <property type="entry name" value="DUF3987"/>
    <property type="match status" value="1"/>
</dbReference>
<feature type="region of interest" description="Disordered" evidence="1">
    <location>
        <begin position="479"/>
        <end position="502"/>
    </location>
</feature>
<protein>
    <recommendedName>
        <fullName evidence="4">DUF3987 domain-containing protein</fullName>
    </recommendedName>
</protein>
<accession>A0A840FAE4</accession>
<dbReference type="InterPro" id="IPR025048">
    <property type="entry name" value="DUF3987"/>
</dbReference>
<feature type="region of interest" description="Disordered" evidence="1">
    <location>
        <begin position="157"/>
        <end position="177"/>
    </location>
</feature>
<dbReference type="AlphaFoldDB" id="A0A840FAE4"/>
<evidence type="ECO:0000313" key="3">
    <source>
        <dbReference type="Proteomes" id="UP000529795"/>
    </source>
</evidence>